<dbReference type="Gene3D" id="3.40.50.300">
    <property type="entry name" value="P-loop containing nucleotide triphosphate hydrolases"/>
    <property type="match status" value="2"/>
</dbReference>
<keyword evidence="4" id="KW-0067">ATP-binding</keyword>
<evidence type="ECO:0000313" key="8">
    <source>
        <dbReference type="EMBL" id="RYB90952.1"/>
    </source>
</evidence>
<dbReference type="InterPro" id="IPR001650">
    <property type="entry name" value="Helicase_C-like"/>
</dbReference>
<dbReference type="PANTHER" id="PTHR43519">
    <property type="entry name" value="ATP-DEPENDENT RNA HELICASE HRPB"/>
    <property type="match status" value="1"/>
</dbReference>
<dbReference type="PANTHER" id="PTHR43519:SF1">
    <property type="entry name" value="ATP-DEPENDENT RNA HELICASE HRPB"/>
    <property type="match status" value="1"/>
</dbReference>
<evidence type="ECO:0000256" key="4">
    <source>
        <dbReference type="ARBA" id="ARBA00022840"/>
    </source>
</evidence>
<keyword evidence="1" id="KW-0547">Nucleotide-binding</keyword>
<dbReference type="SMART" id="SM00487">
    <property type="entry name" value="DEXDc"/>
    <property type="match status" value="1"/>
</dbReference>
<proteinExistence type="predicted"/>
<dbReference type="PROSITE" id="PS00690">
    <property type="entry name" value="DEAH_ATP_HELICASE"/>
    <property type="match status" value="1"/>
</dbReference>
<evidence type="ECO:0000259" key="7">
    <source>
        <dbReference type="PROSITE" id="PS51194"/>
    </source>
</evidence>
<dbReference type="PROSITE" id="PS51194">
    <property type="entry name" value="HELICASE_CTER"/>
    <property type="match status" value="1"/>
</dbReference>
<dbReference type="RefSeq" id="WP_129401851.1">
    <property type="nucleotide sequence ID" value="NZ_SDWT01000003.1"/>
</dbReference>
<dbReference type="Pfam" id="PF08482">
    <property type="entry name" value="HrpB_C"/>
    <property type="match status" value="1"/>
</dbReference>
<dbReference type="GO" id="GO:0004386">
    <property type="term" value="F:helicase activity"/>
    <property type="evidence" value="ECO:0007669"/>
    <property type="project" value="UniProtKB-KW"/>
</dbReference>
<dbReference type="SMART" id="SM00847">
    <property type="entry name" value="HA2"/>
    <property type="match status" value="1"/>
</dbReference>
<dbReference type="AlphaFoldDB" id="A0A4V1RK40"/>
<dbReference type="Gene3D" id="1.20.120.1080">
    <property type="match status" value="1"/>
</dbReference>
<keyword evidence="3 8" id="KW-0347">Helicase</keyword>
<evidence type="ECO:0000256" key="1">
    <source>
        <dbReference type="ARBA" id="ARBA00022741"/>
    </source>
</evidence>
<dbReference type="InterPro" id="IPR013689">
    <property type="entry name" value="RNA_helicase_ATP-dep_HrpB_C"/>
</dbReference>
<sequence length="857" mass="90966">MRVRHTARVSDPLRHLLAAPPDLPVTAGLPALVEALGTRGLAVVHAPPGTGKTTLVPPAVAGVVTGRVVVTQPSRIAARAAARRLADLIGEPVGETVGYSVRGDRRSSRRTRVEIVTTGLLLRRLQRDPELVGVGAVVLDEVHERHLDADLTLALLVDVRANLREDLRLVAMSATVEAERTAALLGRGVDPEGPDAAGSAPVVRVPGALHPVREVWCPPPAGVRRTDDRGITPAFHDHVAATVRRALVGHEGDVLVFVPGVAEVEGTVRRLAGVDADVHALHGRLSGAEQDRALSEGPRRRVIVSTAVAESSLTVPGVRVVVDAGFSREPRTDHRRGLASLVTVAVSRAAAEQRAGRAGRLGPGAVLRCWSEADHAHLVAHPEPEIATADLTAFALEVACWGSRDVRDLALLDQPPAHAMAAAREVLVDLGAMTEDGGATPRGRVMAGVPVEPRLARALIDGAGLVGARRAAEVVAMLSEDVRAPGGDLVAALRSLRADRRAGTWRRQVTRLEEVVAHQSAAEPSGTRALTDDVAVGLVVALSHPDRIARKRPGATGYLMASGTGAALDLRSPGPLVGLEWLAVGDAERRPGQREARIRAAAPLTEDLALEAAGSLWAEVDEVTWTGGRVLARRRTLLGAIELSSVPLGDPPAEAVSHAIREAVASEGIALLSWTEAAVALRARLDFLHRAIGDPWPDVGDTALTRDLDTWLGPQLARVRSAQDLRRIDVTAALRARVPWPEAGRLDDLAPERVEVPSGSRIRIDYSQEQPVLAVRLQEVFGWTSPPLLAGGRVPLLLHLLSPAGRPAAVTADLESFWDNGYPGVRADLRGRYPKHAWPEDPRSAPATARTNRGRRG</sequence>
<comment type="caution">
    <text evidence="8">The sequence shown here is derived from an EMBL/GenBank/DDBJ whole genome shotgun (WGS) entry which is preliminary data.</text>
</comment>
<dbReference type="SMART" id="SM00490">
    <property type="entry name" value="HELICc"/>
    <property type="match status" value="1"/>
</dbReference>
<feature type="region of interest" description="Disordered" evidence="5">
    <location>
        <begin position="834"/>
        <end position="857"/>
    </location>
</feature>
<organism evidence="8 9">
    <name type="scientific">Nocardioides oleivorans</name>
    <dbReference type="NCBI Taxonomy" id="273676"/>
    <lineage>
        <taxon>Bacteria</taxon>
        <taxon>Bacillati</taxon>
        <taxon>Actinomycetota</taxon>
        <taxon>Actinomycetes</taxon>
        <taxon>Propionibacteriales</taxon>
        <taxon>Nocardioidaceae</taxon>
        <taxon>Nocardioides</taxon>
    </lineage>
</organism>
<dbReference type="EMBL" id="SDWT01000003">
    <property type="protein sequence ID" value="RYB90952.1"/>
    <property type="molecule type" value="Genomic_DNA"/>
</dbReference>
<evidence type="ECO:0000256" key="5">
    <source>
        <dbReference type="SAM" id="MobiDB-lite"/>
    </source>
</evidence>
<gene>
    <name evidence="8" type="primary">hrpB</name>
    <name evidence="8" type="ORF">EUA93_18615</name>
</gene>
<feature type="domain" description="Helicase ATP-binding" evidence="6">
    <location>
        <begin position="33"/>
        <end position="194"/>
    </location>
</feature>
<evidence type="ECO:0000259" key="6">
    <source>
        <dbReference type="PROSITE" id="PS51192"/>
    </source>
</evidence>
<dbReference type="Pfam" id="PF00271">
    <property type="entry name" value="Helicase_C"/>
    <property type="match status" value="1"/>
</dbReference>
<feature type="domain" description="Helicase C-terminal" evidence="7">
    <location>
        <begin position="242"/>
        <end position="402"/>
    </location>
</feature>
<evidence type="ECO:0000256" key="3">
    <source>
        <dbReference type="ARBA" id="ARBA00022806"/>
    </source>
</evidence>
<dbReference type="OrthoDB" id="9805617at2"/>
<name>A0A4V1RK40_9ACTN</name>
<dbReference type="InterPro" id="IPR007502">
    <property type="entry name" value="Helicase-assoc_dom"/>
</dbReference>
<dbReference type="CDD" id="cd18791">
    <property type="entry name" value="SF2_C_RHA"/>
    <property type="match status" value="1"/>
</dbReference>
<feature type="compositionally biased region" description="Basic and acidic residues" evidence="5">
    <location>
        <begin position="834"/>
        <end position="843"/>
    </location>
</feature>
<dbReference type="Proteomes" id="UP000294071">
    <property type="component" value="Unassembled WGS sequence"/>
</dbReference>
<dbReference type="InterPro" id="IPR011545">
    <property type="entry name" value="DEAD/DEAH_box_helicase_dom"/>
</dbReference>
<dbReference type="GO" id="GO:0005524">
    <property type="term" value="F:ATP binding"/>
    <property type="evidence" value="ECO:0007669"/>
    <property type="project" value="UniProtKB-KW"/>
</dbReference>
<dbReference type="InterPro" id="IPR027417">
    <property type="entry name" value="P-loop_NTPase"/>
</dbReference>
<protein>
    <submittedName>
        <fullName evidence="8">ATP-dependent helicase HrpB</fullName>
    </submittedName>
</protein>
<dbReference type="PIRSF" id="PIRSF005496">
    <property type="entry name" value="ATP_hel_hrpB"/>
    <property type="match status" value="1"/>
</dbReference>
<evidence type="ECO:0000256" key="2">
    <source>
        <dbReference type="ARBA" id="ARBA00022801"/>
    </source>
</evidence>
<dbReference type="InterPro" id="IPR002464">
    <property type="entry name" value="DNA/RNA_helicase_DEAH_CS"/>
</dbReference>
<dbReference type="GO" id="GO:0016787">
    <property type="term" value="F:hydrolase activity"/>
    <property type="evidence" value="ECO:0007669"/>
    <property type="project" value="UniProtKB-KW"/>
</dbReference>
<dbReference type="InterPro" id="IPR010225">
    <property type="entry name" value="HrpB"/>
</dbReference>
<keyword evidence="9" id="KW-1185">Reference proteome</keyword>
<dbReference type="GO" id="GO:0003676">
    <property type="term" value="F:nucleic acid binding"/>
    <property type="evidence" value="ECO:0007669"/>
    <property type="project" value="InterPro"/>
</dbReference>
<dbReference type="PROSITE" id="PS51192">
    <property type="entry name" value="HELICASE_ATP_BIND_1"/>
    <property type="match status" value="1"/>
</dbReference>
<dbReference type="NCBIfam" id="TIGR01970">
    <property type="entry name" value="DEAH_box_HrpB"/>
    <property type="match status" value="1"/>
</dbReference>
<keyword evidence="2" id="KW-0378">Hydrolase</keyword>
<evidence type="ECO:0000313" key="9">
    <source>
        <dbReference type="Proteomes" id="UP000294071"/>
    </source>
</evidence>
<reference evidence="8 9" key="1">
    <citation type="submission" date="2019-01" db="EMBL/GenBank/DDBJ databases">
        <title>Novel species of Nocardioides.</title>
        <authorList>
            <person name="Liu Q."/>
            <person name="Xin Y.-H."/>
        </authorList>
    </citation>
    <scope>NUCLEOTIDE SEQUENCE [LARGE SCALE GENOMIC DNA]</scope>
    <source>
        <strain evidence="8 9">CGMCC 4.6882</strain>
    </source>
</reference>
<dbReference type="InterPro" id="IPR014001">
    <property type="entry name" value="Helicase_ATP-bd"/>
</dbReference>
<accession>A0A4V1RK40</accession>
<dbReference type="SUPFAM" id="SSF52540">
    <property type="entry name" value="P-loop containing nucleoside triphosphate hydrolases"/>
    <property type="match status" value="1"/>
</dbReference>
<dbReference type="Pfam" id="PF00270">
    <property type="entry name" value="DEAD"/>
    <property type="match status" value="1"/>
</dbReference>